<dbReference type="PANTHER" id="PTHR24123">
    <property type="entry name" value="ANKYRIN REPEAT-CONTAINING"/>
    <property type="match status" value="1"/>
</dbReference>
<dbReference type="Pfam" id="PF12796">
    <property type="entry name" value="Ank_2"/>
    <property type="match status" value="2"/>
</dbReference>
<dbReference type="Proteomes" id="UP000559256">
    <property type="component" value="Unassembled WGS sequence"/>
</dbReference>
<dbReference type="PANTHER" id="PTHR24123:SF33">
    <property type="entry name" value="PROTEIN HOS4"/>
    <property type="match status" value="1"/>
</dbReference>
<accession>A0A8H5FIU7</accession>
<feature type="repeat" description="ANK" evidence="3">
    <location>
        <begin position="25"/>
        <end position="57"/>
    </location>
</feature>
<feature type="repeat" description="ANK" evidence="3">
    <location>
        <begin position="58"/>
        <end position="92"/>
    </location>
</feature>
<reference evidence="4 5" key="1">
    <citation type="journal article" date="2020" name="ISME J.">
        <title>Uncovering the hidden diversity of litter-decomposition mechanisms in mushroom-forming fungi.</title>
        <authorList>
            <person name="Floudas D."/>
            <person name="Bentzer J."/>
            <person name="Ahren D."/>
            <person name="Johansson T."/>
            <person name="Persson P."/>
            <person name="Tunlid A."/>
        </authorList>
    </citation>
    <scope>NUCLEOTIDE SEQUENCE [LARGE SCALE GENOMIC DNA]</scope>
    <source>
        <strain evidence="4 5">CBS 291.85</strain>
    </source>
</reference>
<evidence type="ECO:0000313" key="5">
    <source>
        <dbReference type="Proteomes" id="UP000559256"/>
    </source>
</evidence>
<dbReference type="EMBL" id="JAACJM010000191">
    <property type="protein sequence ID" value="KAF5338785.1"/>
    <property type="molecule type" value="Genomic_DNA"/>
</dbReference>
<dbReference type="PROSITE" id="PS50088">
    <property type="entry name" value="ANK_REPEAT"/>
    <property type="match status" value="3"/>
</dbReference>
<dbReference type="InterPro" id="IPR036770">
    <property type="entry name" value="Ankyrin_rpt-contain_sf"/>
</dbReference>
<keyword evidence="2 3" id="KW-0040">ANK repeat</keyword>
<keyword evidence="1" id="KW-0677">Repeat</keyword>
<proteinExistence type="predicted"/>
<dbReference type="SMART" id="SM00248">
    <property type="entry name" value="ANK"/>
    <property type="match status" value="6"/>
</dbReference>
<keyword evidence="5" id="KW-1185">Reference proteome</keyword>
<feature type="repeat" description="ANK" evidence="3">
    <location>
        <begin position="197"/>
        <end position="229"/>
    </location>
</feature>
<dbReference type="AlphaFoldDB" id="A0A8H5FIU7"/>
<comment type="caution">
    <text evidence="4">The sequence shown here is derived from an EMBL/GenBank/DDBJ whole genome shotgun (WGS) entry which is preliminary data.</text>
</comment>
<evidence type="ECO:0000256" key="2">
    <source>
        <dbReference type="ARBA" id="ARBA00023043"/>
    </source>
</evidence>
<evidence type="ECO:0000256" key="1">
    <source>
        <dbReference type="ARBA" id="ARBA00022737"/>
    </source>
</evidence>
<dbReference type="OrthoDB" id="194358at2759"/>
<evidence type="ECO:0000313" key="4">
    <source>
        <dbReference type="EMBL" id="KAF5338785.1"/>
    </source>
</evidence>
<gene>
    <name evidence="4" type="ORF">D9758_012073</name>
</gene>
<name>A0A8H5FIU7_9AGAR</name>
<evidence type="ECO:0000256" key="3">
    <source>
        <dbReference type="PROSITE-ProRule" id="PRU00023"/>
    </source>
</evidence>
<dbReference type="InterPro" id="IPR002110">
    <property type="entry name" value="Ankyrin_rpt"/>
</dbReference>
<protein>
    <submittedName>
        <fullName evidence="4">Uncharacterized protein</fullName>
    </submittedName>
</protein>
<dbReference type="PROSITE" id="PS50297">
    <property type="entry name" value="ANK_REP_REGION"/>
    <property type="match status" value="2"/>
</dbReference>
<dbReference type="SUPFAM" id="SSF48403">
    <property type="entry name" value="Ankyrin repeat"/>
    <property type="match status" value="1"/>
</dbReference>
<sequence>MYGPSLPRLSTHLDSRVDVEGGKVKRTTKLHLAVQDGNVAAVREALKDGVDVDALNDKGSTALHLSAKAPHIDIEIMRLLLLHGADFKLMDKAIIWPATPICLAAETGNLEGTRLLLEVGADAPELEGERTAALNSATSEGHLHIVRLLLEHKTPIGFDAGYRSTMHTAAASTDKNALDIMHLLIEYGGDIKQLDDYERSPLQLAAMHGANEIIQVLLDLRADSREPNVIAAAVASRSCEAVHLLLKHSANANAIDHQGMSMLQIAVYGIDRSVYELCNFYLKMGQT</sequence>
<organism evidence="4 5">
    <name type="scientific">Tetrapyrgos nigripes</name>
    <dbReference type="NCBI Taxonomy" id="182062"/>
    <lineage>
        <taxon>Eukaryota</taxon>
        <taxon>Fungi</taxon>
        <taxon>Dikarya</taxon>
        <taxon>Basidiomycota</taxon>
        <taxon>Agaricomycotina</taxon>
        <taxon>Agaricomycetes</taxon>
        <taxon>Agaricomycetidae</taxon>
        <taxon>Agaricales</taxon>
        <taxon>Marasmiineae</taxon>
        <taxon>Marasmiaceae</taxon>
        <taxon>Tetrapyrgos</taxon>
    </lineage>
</organism>
<dbReference type="Gene3D" id="1.25.40.20">
    <property type="entry name" value="Ankyrin repeat-containing domain"/>
    <property type="match status" value="3"/>
</dbReference>
<dbReference type="InterPro" id="IPR051165">
    <property type="entry name" value="Multifunctional_ANK_Repeat"/>
</dbReference>